<sequence>MNHESAFDQGRQRDRDKEGKRENERLVAAGPARLAVGAPL</sequence>
<evidence type="ECO:0000313" key="2">
    <source>
        <dbReference type="EMBL" id="MDP9825292.1"/>
    </source>
</evidence>
<gene>
    <name evidence="2" type="ORF">J2S57_001041</name>
</gene>
<reference evidence="2 3" key="1">
    <citation type="submission" date="2023-07" db="EMBL/GenBank/DDBJ databases">
        <title>Sequencing the genomes of 1000 actinobacteria strains.</title>
        <authorList>
            <person name="Klenk H.-P."/>
        </authorList>
    </citation>
    <scope>NUCLEOTIDE SEQUENCE [LARGE SCALE GENOMIC DNA]</scope>
    <source>
        <strain evidence="2 3">DSM 44388</strain>
    </source>
</reference>
<name>A0ABT9NXZ3_9ACTN</name>
<evidence type="ECO:0000313" key="3">
    <source>
        <dbReference type="Proteomes" id="UP001235712"/>
    </source>
</evidence>
<proteinExistence type="predicted"/>
<evidence type="ECO:0000256" key="1">
    <source>
        <dbReference type="SAM" id="MobiDB-lite"/>
    </source>
</evidence>
<organism evidence="2 3">
    <name type="scientific">Kineosporia succinea</name>
    <dbReference type="NCBI Taxonomy" id="84632"/>
    <lineage>
        <taxon>Bacteria</taxon>
        <taxon>Bacillati</taxon>
        <taxon>Actinomycetota</taxon>
        <taxon>Actinomycetes</taxon>
        <taxon>Kineosporiales</taxon>
        <taxon>Kineosporiaceae</taxon>
        <taxon>Kineosporia</taxon>
    </lineage>
</organism>
<protein>
    <submittedName>
        <fullName evidence="2">Uncharacterized protein</fullName>
    </submittedName>
</protein>
<comment type="caution">
    <text evidence="2">The sequence shown here is derived from an EMBL/GenBank/DDBJ whole genome shotgun (WGS) entry which is preliminary data.</text>
</comment>
<dbReference type="Proteomes" id="UP001235712">
    <property type="component" value="Unassembled WGS sequence"/>
</dbReference>
<dbReference type="EMBL" id="JAUSQZ010000001">
    <property type="protein sequence ID" value="MDP9825292.1"/>
    <property type="molecule type" value="Genomic_DNA"/>
</dbReference>
<accession>A0ABT9NXZ3</accession>
<keyword evidence="3" id="KW-1185">Reference proteome</keyword>
<feature type="region of interest" description="Disordered" evidence="1">
    <location>
        <begin position="1"/>
        <end position="40"/>
    </location>
</feature>
<feature type="compositionally biased region" description="Basic and acidic residues" evidence="1">
    <location>
        <begin position="1"/>
        <end position="25"/>
    </location>
</feature>